<gene>
    <name evidence="1" type="ORF">PACLA_8A089654</name>
</gene>
<evidence type="ECO:0000313" key="2">
    <source>
        <dbReference type="Proteomes" id="UP001152795"/>
    </source>
</evidence>
<organism evidence="1 2">
    <name type="scientific">Paramuricea clavata</name>
    <name type="common">Red gorgonian</name>
    <name type="synonym">Violescent sea-whip</name>
    <dbReference type="NCBI Taxonomy" id="317549"/>
    <lineage>
        <taxon>Eukaryota</taxon>
        <taxon>Metazoa</taxon>
        <taxon>Cnidaria</taxon>
        <taxon>Anthozoa</taxon>
        <taxon>Octocorallia</taxon>
        <taxon>Malacalcyonacea</taxon>
        <taxon>Plexauridae</taxon>
        <taxon>Paramuricea</taxon>
    </lineage>
</organism>
<protein>
    <submittedName>
        <fullName evidence="1">Uncharacterized protein</fullName>
    </submittedName>
</protein>
<feature type="non-terminal residue" evidence="1">
    <location>
        <position position="1"/>
    </location>
</feature>
<dbReference type="AlphaFoldDB" id="A0A6S7IBX7"/>
<dbReference type="Proteomes" id="UP001152795">
    <property type="component" value="Unassembled WGS sequence"/>
</dbReference>
<comment type="caution">
    <text evidence="1">The sequence shown here is derived from an EMBL/GenBank/DDBJ whole genome shotgun (WGS) entry which is preliminary data.</text>
</comment>
<evidence type="ECO:0000313" key="1">
    <source>
        <dbReference type="EMBL" id="CAB4014463.1"/>
    </source>
</evidence>
<feature type="non-terminal residue" evidence="1">
    <location>
        <position position="89"/>
    </location>
</feature>
<proteinExistence type="predicted"/>
<accession>A0A6S7IBX7</accession>
<name>A0A6S7IBX7_PARCT</name>
<sequence>NRFLVAKTFWWVIFIMAETDKLTLDPEKGDREEEPPKKKSMMEEIKEAKQQSANSFSFAKIFCGIVFGSIIWTVMLAIFNIIPITIIVI</sequence>
<reference evidence="1" key="1">
    <citation type="submission" date="2020-04" db="EMBL/GenBank/DDBJ databases">
        <authorList>
            <person name="Alioto T."/>
            <person name="Alioto T."/>
            <person name="Gomez Garrido J."/>
        </authorList>
    </citation>
    <scope>NUCLEOTIDE SEQUENCE</scope>
    <source>
        <strain evidence="1">A484AB</strain>
    </source>
</reference>
<dbReference type="EMBL" id="CACRXK020008313">
    <property type="protein sequence ID" value="CAB4014463.1"/>
    <property type="molecule type" value="Genomic_DNA"/>
</dbReference>
<keyword evidence="2" id="KW-1185">Reference proteome</keyword>